<dbReference type="EMBL" id="BMWW01000003">
    <property type="protein sequence ID" value="GGY88479.1"/>
    <property type="molecule type" value="Genomic_DNA"/>
</dbReference>
<dbReference type="Pfam" id="PF21346">
    <property type="entry name" value="PcRGLX_3rd"/>
    <property type="match status" value="1"/>
</dbReference>
<comment type="caution">
    <text evidence="6">The sequence shown here is derived from an EMBL/GenBank/DDBJ whole genome shotgun (WGS) entry which is preliminary data.</text>
</comment>
<evidence type="ECO:0000259" key="4">
    <source>
        <dbReference type="Pfam" id="PF21345"/>
    </source>
</evidence>
<dbReference type="PANTHER" id="PTHR40081">
    <property type="entry name" value="CONCANAVALIN A-LIKE LECTIN/GLUCANASE"/>
    <property type="match status" value="1"/>
</dbReference>
<feature type="domain" description="PcRGLX/YetA-like N-terminal RIFT barrel" evidence="2">
    <location>
        <begin position="46"/>
        <end position="124"/>
    </location>
</feature>
<feature type="domain" description="PcRGLX/YetA-like C-terminal alpha/alpha toroid" evidence="5">
    <location>
        <begin position="498"/>
        <end position="902"/>
    </location>
</feature>
<evidence type="ECO:0000259" key="2">
    <source>
        <dbReference type="Pfam" id="PF19501"/>
    </source>
</evidence>
<dbReference type="RefSeq" id="WP_206076717.1">
    <property type="nucleotide sequence ID" value="NZ_BMWW01000003.1"/>
</dbReference>
<feature type="signal peptide" evidence="1">
    <location>
        <begin position="1"/>
        <end position="25"/>
    </location>
</feature>
<keyword evidence="1" id="KW-0732">Signal</keyword>
<evidence type="ECO:0000259" key="5">
    <source>
        <dbReference type="Pfam" id="PF21346"/>
    </source>
</evidence>
<dbReference type="InterPro" id="IPR048330">
    <property type="entry name" value="PcRGLX/YetA_2nd"/>
</dbReference>
<protein>
    <recommendedName>
        <fullName evidence="8">Tat pathway signal sequence domain protein</fullName>
    </recommendedName>
</protein>
<evidence type="ECO:0000256" key="1">
    <source>
        <dbReference type="SAM" id="SignalP"/>
    </source>
</evidence>
<organism evidence="6 7">
    <name type="scientific">Pseudoduganella plicata</name>
    <dbReference type="NCBI Taxonomy" id="321984"/>
    <lineage>
        <taxon>Bacteria</taxon>
        <taxon>Pseudomonadati</taxon>
        <taxon>Pseudomonadota</taxon>
        <taxon>Betaproteobacteria</taxon>
        <taxon>Burkholderiales</taxon>
        <taxon>Oxalobacteraceae</taxon>
        <taxon>Telluria group</taxon>
        <taxon>Pseudoduganella</taxon>
    </lineage>
</organism>
<dbReference type="AlphaFoldDB" id="A0AA88C866"/>
<evidence type="ECO:0000313" key="7">
    <source>
        <dbReference type="Proteomes" id="UP000619512"/>
    </source>
</evidence>
<dbReference type="InterPro" id="IPR045793">
    <property type="entry name" value="PcRGLX/YetA-like"/>
</dbReference>
<dbReference type="Pfam" id="PF19501">
    <property type="entry name" value="PcRGLX_1st"/>
    <property type="match status" value="1"/>
</dbReference>
<feature type="domain" description="PcRGLX/YetA-like central beta-sandwich" evidence="4">
    <location>
        <begin position="137"/>
        <end position="490"/>
    </location>
</feature>
<dbReference type="InterPro" id="IPR048329">
    <property type="entry name" value="PcRGLX_1st"/>
</dbReference>
<dbReference type="Pfam" id="PF21345">
    <property type="entry name" value="PcRGLX_2nd"/>
    <property type="match status" value="1"/>
</dbReference>
<evidence type="ECO:0008006" key="8">
    <source>
        <dbReference type="Google" id="ProtNLM"/>
    </source>
</evidence>
<accession>A0AA88C866</accession>
<evidence type="ECO:0000313" key="6">
    <source>
        <dbReference type="EMBL" id="GGY88479.1"/>
    </source>
</evidence>
<reference evidence="6" key="1">
    <citation type="journal article" date="2014" name="Int. J. Syst. Evol. Microbiol.">
        <title>Complete genome sequence of Corynebacterium casei LMG S-19264T (=DSM 44701T), isolated from a smear-ripened cheese.</title>
        <authorList>
            <consortium name="US DOE Joint Genome Institute (JGI-PGF)"/>
            <person name="Walter F."/>
            <person name="Albersmeier A."/>
            <person name="Kalinowski J."/>
            <person name="Ruckert C."/>
        </authorList>
    </citation>
    <scope>NUCLEOTIDE SEQUENCE</scope>
    <source>
        <strain evidence="6">KCTC 12344</strain>
    </source>
</reference>
<reference evidence="6" key="2">
    <citation type="submission" date="2022-12" db="EMBL/GenBank/DDBJ databases">
        <authorList>
            <person name="Sun Q."/>
            <person name="Kim S."/>
        </authorList>
    </citation>
    <scope>NUCLEOTIDE SEQUENCE</scope>
    <source>
        <strain evidence="6">KCTC 12344</strain>
    </source>
</reference>
<dbReference type="Proteomes" id="UP000619512">
    <property type="component" value="Unassembled WGS sequence"/>
</dbReference>
<proteinExistence type="predicted"/>
<dbReference type="Pfam" id="PF19763">
    <property type="entry name" value="DUF6250"/>
    <property type="match status" value="1"/>
</dbReference>
<name>A0AA88C866_9BURK</name>
<dbReference type="PANTHER" id="PTHR40081:SF1">
    <property type="entry name" value="TAT PATHWAY SIGNAL SEQUENCE DOMAIN PROTEIN"/>
    <property type="match status" value="1"/>
</dbReference>
<feature type="chain" id="PRO_5041726710" description="Tat pathway signal sequence domain protein" evidence="1">
    <location>
        <begin position="26"/>
        <end position="1108"/>
    </location>
</feature>
<evidence type="ECO:0000259" key="3">
    <source>
        <dbReference type="Pfam" id="PF19763"/>
    </source>
</evidence>
<dbReference type="InterPro" id="IPR048331">
    <property type="entry name" value="PcRGLX/YetA_3rd"/>
</dbReference>
<feature type="domain" description="DUF6250" evidence="3">
    <location>
        <begin position="949"/>
        <end position="1102"/>
    </location>
</feature>
<dbReference type="Gene3D" id="2.60.120.200">
    <property type="match status" value="1"/>
</dbReference>
<sequence length="1108" mass="119910">MDTNRRRRNVLKLFTLVAAPGPGVAAPARPGTTTRPTAPAAQDVETPLQWLDGTAPASFAGTTWGVPWPQGRVMPGGGFRLQAGDGQAPALQSWPLAYWPDGSVKWSAHALGPGVPVAQRYTLVPVAEPARGAGLIVQRDGDIVVDTGALQCRVPRRGAVLFATLARMGRTQLHDGELVVLTDGPSDDEAATPARRRYRSQIAQVEVEQDGPVRAVLKATGTHRHADGTTLLPFVVRLYFYKDADAVRVLHTLTVDIDPATQFVRGVGLRFGVTLGGARGDALHDRHVRFVGANGGVFAESVRGVTGLRRDPGDAVTSAQRAGRPLPAALPVPVAAGLQYIPAFGDYRLLQASADGFTIAKRTGAGNGWIHAASGTRAAGTGYLGGTKGGVAFGVRHFWQSHPGQIDIAGAAGERATVTLWLWAPQAEGMDLRFYHDGMGQDTHLKQRAGLDITYEDYEPGFGTPAGIARTSELELQLLAATPADAELVAIGRRVAEPPRIVPPPARLHAAEAFGSYWAPAAPAGDERAMRLQVRLAGLFDFYRGQVEQRRWYGFWDFGDVMHTYDGPRHMWRYDVGGFAWDNSELSTDIWLWHYFLHSGRADAFRLAEAMTRHTGEVDVYHAGPFSPLGTRHGVQHWGDSAKQLRISTALNRRFLYYLAADERIGDLLDEQIEGVRRLRDIVPGRKVGQLAAEAPGHASVSFGTDWGAIASAWFVGWERRGDTALRDRLLAGMASIAAQPHGFFTGTAVMNLDTGAFLPGRAGKISVSHLSAVFGLTEVAGELLRNLPQPAFRAAWLDYCRLYNATPEQQRAALGKDLGKLNLGQGHARLLAFAAAQTRDPAAMTQAWRQFEAGRAGLRDADFAIRRVTVPAVLADVDEAPGISTNAAAQWGLGALGLLALDPLARPPGPVLVRDDFQRFDTARWRVEAERDASHAAAYASDGALLLEATGGLTVWLAQPLSGHYEIAFTRTVLDEGQAHDRVSDLNVFWQAQTGGRPVSGRLGDYDRIPMYYAGIGGNGNTTTRFRRLDGSGARNLLREYTAAPYLLRANHPYRIRIVVDGHGTRLYVDGVQYFSAAGAAGDAGWFGLRTTKSRQRITDFAVYRLS</sequence>
<gene>
    <name evidence="6" type="ORF">GCM10007388_22380</name>
</gene>
<dbReference type="InterPro" id="IPR046217">
    <property type="entry name" value="DUF6250"/>
</dbReference>